<dbReference type="InterPro" id="IPR029119">
    <property type="entry name" value="MutY_C"/>
</dbReference>
<dbReference type="GO" id="GO:0035485">
    <property type="term" value="F:adenine/guanine mispair binding"/>
    <property type="evidence" value="ECO:0007669"/>
    <property type="project" value="TreeGrafter"/>
</dbReference>
<dbReference type="Pfam" id="PF14815">
    <property type="entry name" value="NUDIX_4"/>
    <property type="match status" value="1"/>
</dbReference>
<dbReference type="GO" id="GO:0034039">
    <property type="term" value="F:8-oxo-7,8-dihydroguanine DNA N-glycosylase activity"/>
    <property type="evidence" value="ECO:0007669"/>
    <property type="project" value="TreeGrafter"/>
</dbReference>
<dbReference type="AlphaFoldDB" id="A0A840I2T7"/>
<dbReference type="InterPro" id="IPR003651">
    <property type="entry name" value="Endonuclease3_FeS-loop_motif"/>
</dbReference>
<dbReference type="NCBIfam" id="TIGR01084">
    <property type="entry name" value="mutY"/>
    <property type="match status" value="1"/>
</dbReference>
<dbReference type="Gene3D" id="3.90.79.10">
    <property type="entry name" value="Nucleoside Triphosphate Pyrophosphohydrolase"/>
    <property type="match status" value="1"/>
</dbReference>
<evidence type="ECO:0000256" key="14">
    <source>
        <dbReference type="RuleBase" id="RU365096"/>
    </source>
</evidence>
<dbReference type="EC" id="3.2.2.31" evidence="4 14"/>
<evidence type="ECO:0000256" key="12">
    <source>
        <dbReference type="ARBA" id="ARBA00023204"/>
    </source>
</evidence>
<keyword evidence="17" id="KW-1185">Reference proteome</keyword>
<evidence type="ECO:0000256" key="4">
    <source>
        <dbReference type="ARBA" id="ARBA00012045"/>
    </source>
</evidence>
<evidence type="ECO:0000256" key="7">
    <source>
        <dbReference type="ARBA" id="ARBA00022723"/>
    </source>
</evidence>
<dbReference type="SMART" id="SM00478">
    <property type="entry name" value="ENDO3c"/>
    <property type="match status" value="1"/>
</dbReference>
<dbReference type="InterPro" id="IPR015797">
    <property type="entry name" value="NUDIX_hydrolase-like_dom_sf"/>
</dbReference>
<dbReference type="GO" id="GO:0006298">
    <property type="term" value="P:mismatch repair"/>
    <property type="evidence" value="ECO:0007669"/>
    <property type="project" value="TreeGrafter"/>
</dbReference>
<comment type="caution">
    <text evidence="16">The sequence shown here is derived from an EMBL/GenBank/DDBJ whole genome shotgun (WGS) entry which is preliminary data.</text>
</comment>
<feature type="domain" description="HhH-GPD" evidence="15">
    <location>
        <begin position="52"/>
        <end position="198"/>
    </location>
</feature>
<evidence type="ECO:0000256" key="9">
    <source>
        <dbReference type="ARBA" id="ARBA00022801"/>
    </source>
</evidence>
<dbReference type="CDD" id="cd00056">
    <property type="entry name" value="ENDO3c"/>
    <property type="match status" value="1"/>
</dbReference>
<organism evidence="16 17">
    <name type="scientific">Parvularcula dongshanensis</name>
    <dbReference type="NCBI Taxonomy" id="1173995"/>
    <lineage>
        <taxon>Bacteria</taxon>
        <taxon>Pseudomonadati</taxon>
        <taxon>Pseudomonadota</taxon>
        <taxon>Alphaproteobacteria</taxon>
        <taxon>Parvularculales</taxon>
        <taxon>Parvularculaceae</taxon>
        <taxon>Parvularcula</taxon>
    </lineage>
</organism>
<comment type="catalytic activity">
    <reaction evidence="1 14">
        <text>Hydrolyzes free adenine bases from 7,8-dihydro-8-oxoguanine:adenine mismatched double-stranded DNA, leaving an apurinic site.</text>
        <dbReference type="EC" id="3.2.2.31"/>
    </reaction>
</comment>
<evidence type="ECO:0000256" key="8">
    <source>
        <dbReference type="ARBA" id="ARBA00022763"/>
    </source>
</evidence>
<evidence type="ECO:0000256" key="13">
    <source>
        <dbReference type="ARBA" id="ARBA00023295"/>
    </source>
</evidence>
<dbReference type="PANTHER" id="PTHR42944">
    <property type="entry name" value="ADENINE DNA GLYCOSYLASE"/>
    <property type="match status" value="1"/>
</dbReference>
<dbReference type="SMART" id="SM00525">
    <property type="entry name" value="FES"/>
    <property type="match status" value="1"/>
</dbReference>
<keyword evidence="13 14" id="KW-0326">Glycosidase</keyword>
<evidence type="ECO:0000256" key="3">
    <source>
        <dbReference type="ARBA" id="ARBA00008343"/>
    </source>
</evidence>
<evidence type="ECO:0000256" key="1">
    <source>
        <dbReference type="ARBA" id="ARBA00000843"/>
    </source>
</evidence>
<dbReference type="InterPro" id="IPR003265">
    <property type="entry name" value="HhH-GPD_domain"/>
</dbReference>
<dbReference type="CDD" id="cd03431">
    <property type="entry name" value="NUDIX_DNA_Glycosylase_C-MutY"/>
    <property type="match status" value="1"/>
</dbReference>
<dbReference type="InterPro" id="IPR005760">
    <property type="entry name" value="A/G_AdeGlyc_MutY"/>
</dbReference>
<dbReference type="InterPro" id="IPR023170">
    <property type="entry name" value="HhH_base_excis_C"/>
</dbReference>
<evidence type="ECO:0000259" key="15">
    <source>
        <dbReference type="SMART" id="SM00478"/>
    </source>
</evidence>
<comment type="function">
    <text evidence="2">Adenine glycosylase active on G-A mispairs. MutY also corrects error-prone DNA synthesis past GO lesions which are due to the oxidatively damaged form of guanine: 7,8-dihydro-8-oxoguanine (8-oxo-dGTP).</text>
</comment>
<dbReference type="Proteomes" id="UP000563524">
    <property type="component" value="Unassembled WGS sequence"/>
</dbReference>
<evidence type="ECO:0000313" key="17">
    <source>
        <dbReference type="Proteomes" id="UP000563524"/>
    </source>
</evidence>
<keyword evidence="12" id="KW-0234">DNA repair</keyword>
<dbReference type="GO" id="GO:0006284">
    <property type="term" value="P:base-excision repair"/>
    <property type="evidence" value="ECO:0007669"/>
    <property type="project" value="UniProtKB-UniRule"/>
</dbReference>
<dbReference type="EMBL" id="JACHOB010000001">
    <property type="protein sequence ID" value="MBB4658612.1"/>
    <property type="molecule type" value="Genomic_DNA"/>
</dbReference>
<evidence type="ECO:0000256" key="10">
    <source>
        <dbReference type="ARBA" id="ARBA00023004"/>
    </source>
</evidence>
<comment type="similarity">
    <text evidence="3 14">Belongs to the Nth/MutY family.</text>
</comment>
<dbReference type="GO" id="GO:0046872">
    <property type="term" value="F:metal ion binding"/>
    <property type="evidence" value="ECO:0007669"/>
    <property type="project" value="UniProtKB-UniRule"/>
</dbReference>
<comment type="cofactor">
    <cofactor evidence="14">
        <name>[4Fe-4S] cluster</name>
        <dbReference type="ChEBI" id="CHEBI:49883"/>
    </cofactor>
    <text evidence="14">Binds 1 [4Fe-4S] cluster.</text>
</comment>
<keyword evidence="11" id="KW-0411">Iron-sulfur</keyword>
<dbReference type="GO" id="GO:0000701">
    <property type="term" value="F:purine-specific mismatch base pair DNA N-glycosylase activity"/>
    <property type="evidence" value="ECO:0007669"/>
    <property type="project" value="UniProtKB-EC"/>
</dbReference>
<dbReference type="GO" id="GO:0051539">
    <property type="term" value="F:4 iron, 4 sulfur cluster binding"/>
    <property type="evidence" value="ECO:0007669"/>
    <property type="project" value="UniProtKB-UniRule"/>
</dbReference>
<evidence type="ECO:0000256" key="11">
    <source>
        <dbReference type="ARBA" id="ARBA00023014"/>
    </source>
</evidence>
<dbReference type="Gene3D" id="1.10.1670.10">
    <property type="entry name" value="Helix-hairpin-Helix base-excision DNA repair enzymes (C-terminal)"/>
    <property type="match status" value="1"/>
</dbReference>
<evidence type="ECO:0000313" key="16">
    <source>
        <dbReference type="EMBL" id="MBB4658612.1"/>
    </source>
</evidence>
<name>A0A840I2T7_9PROT</name>
<sequence>MSVAGGEGRGKDGFASALLDWYDDHARILPWRVPPGSDERPDPYRVWLSEVMLQQTTVATVRPRFERFLERWPTVSDLAAAPQEDVLSEWAGLGYYARARNLHACAKVVAEQGWPQTEEGLRALPGLGTYTAAAVAAIALAERAVVIDGNVERVVARIFAIERPVRQAGAEVRAGAAALTPAARPGDYAQAMMDLGAGVCRPKRPDCLLCPVRPFCDAAARGLTEELPVRVPKKPRPVRSGVVYVGVRPDGAVLCERRAENGLYGGMLGLPSSDWKEGGADAGAPVASDWVNVGEVEHGLTHFILKLTVQTARLGDAPSGTFFTDDLSGLPTVFRRCVALASVHAAANDAP</sequence>
<dbReference type="Pfam" id="PF00730">
    <property type="entry name" value="HhH-GPD"/>
    <property type="match status" value="1"/>
</dbReference>
<dbReference type="Gene3D" id="1.10.340.30">
    <property type="entry name" value="Hypothetical protein, domain 2"/>
    <property type="match status" value="1"/>
</dbReference>
<reference evidence="16 17" key="1">
    <citation type="submission" date="2020-08" db="EMBL/GenBank/DDBJ databases">
        <title>Genomic Encyclopedia of Type Strains, Phase IV (KMG-IV): sequencing the most valuable type-strain genomes for metagenomic binning, comparative biology and taxonomic classification.</title>
        <authorList>
            <person name="Goeker M."/>
        </authorList>
    </citation>
    <scope>NUCLEOTIDE SEQUENCE [LARGE SCALE GENOMIC DNA]</scope>
    <source>
        <strain evidence="16 17">DSM 102850</strain>
    </source>
</reference>
<keyword evidence="7" id="KW-0479">Metal-binding</keyword>
<keyword evidence="10 14" id="KW-0408">Iron</keyword>
<gene>
    <name evidence="16" type="ORF">GGQ59_001112</name>
</gene>
<evidence type="ECO:0000256" key="2">
    <source>
        <dbReference type="ARBA" id="ARBA00002933"/>
    </source>
</evidence>
<dbReference type="GO" id="GO:0032357">
    <property type="term" value="F:oxidized purine DNA binding"/>
    <property type="evidence" value="ECO:0007669"/>
    <property type="project" value="TreeGrafter"/>
</dbReference>
<keyword evidence="8 14" id="KW-0227">DNA damage</keyword>
<protein>
    <recommendedName>
        <fullName evidence="5 14">Adenine DNA glycosylase</fullName>
        <ecNumber evidence="4 14">3.2.2.31</ecNumber>
    </recommendedName>
</protein>
<evidence type="ECO:0000256" key="5">
    <source>
        <dbReference type="ARBA" id="ARBA00022023"/>
    </source>
</evidence>
<dbReference type="InterPro" id="IPR044298">
    <property type="entry name" value="MIG/MutY"/>
</dbReference>
<accession>A0A840I2T7</accession>
<evidence type="ECO:0000256" key="6">
    <source>
        <dbReference type="ARBA" id="ARBA00022485"/>
    </source>
</evidence>
<proteinExistence type="inferred from homology"/>
<dbReference type="InterPro" id="IPR011257">
    <property type="entry name" value="DNA_glycosylase"/>
</dbReference>
<dbReference type="RefSeq" id="WP_183816590.1">
    <property type="nucleotide sequence ID" value="NZ_JACHOB010000001.1"/>
</dbReference>
<keyword evidence="6" id="KW-0004">4Fe-4S</keyword>
<keyword evidence="9 16" id="KW-0378">Hydrolase</keyword>
<dbReference type="PANTHER" id="PTHR42944:SF1">
    <property type="entry name" value="ADENINE DNA GLYCOSYLASE"/>
    <property type="match status" value="1"/>
</dbReference>
<dbReference type="SUPFAM" id="SSF55811">
    <property type="entry name" value="Nudix"/>
    <property type="match status" value="1"/>
</dbReference>
<dbReference type="SUPFAM" id="SSF48150">
    <property type="entry name" value="DNA-glycosylase"/>
    <property type="match status" value="1"/>
</dbReference>